<evidence type="ECO:0000256" key="3">
    <source>
        <dbReference type="ARBA" id="ARBA00022729"/>
    </source>
</evidence>
<dbReference type="InterPro" id="IPR003599">
    <property type="entry name" value="Ig_sub"/>
</dbReference>
<keyword evidence="4" id="KW-0677">Repeat</keyword>
<dbReference type="InterPro" id="IPR036179">
    <property type="entry name" value="Ig-like_dom_sf"/>
</dbReference>
<dbReference type="FunFam" id="2.60.40.10:FF:002026">
    <property type="entry name" value="Prostaglandin F2 receptor inhibitor"/>
    <property type="match status" value="1"/>
</dbReference>
<dbReference type="PANTHER" id="PTHR12207:SF3">
    <property type="entry name" value="PROSTAGLANDIN F2 RECEPTOR NEGATIVE REGULATOR"/>
    <property type="match status" value="1"/>
</dbReference>
<dbReference type="InterPro" id="IPR013106">
    <property type="entry name" value="Ig_V-set"/>
</dbReference>
<feature type="domain" description="Ig-like" evidence="10">
    <location>
        <begin position="427"/>
        <end position="556"/>
    </location>
</feature>
<dbReference type="PROSITE" id="PS50835">
    <property type="entry name" value="IG_LIKE"/>
    <property type="match status" value="5"/>
</dbReference>
<feature type="transmembrane region" description="Helical" evidence="9">
    <location>
        <begin position="845"/>
        <end position="866"/>
    </location>
</feature>
<dbReference type="FunFam" id="2.60.40.10:FF:001070">
    <property type="entry name" value="Prostaglandin F2 receptor inhibitor"/>
    <property type="match status" value="1"/>
</dbReference>
<dbReference type="AlphaFoldDB" id="A0AAV7NAV0"/>
<gene>
    <name evidence="11" type="ORF">NDU88_000567</name>
</gene>
<dbReference type="EMBL" id="JANPWB010000012">
    <property type="protein sequence ID" value="KAJ1112299.1"/>
    <property type="molecule type" value="Genomic_DNA"/>
</dbReference>
<proteinExistence type="predicted"/>
<name>A0AAV7NAV0_PLEWA</name>
<keyword evidence="8" id="KW-0393">Immunoglobulin domain</keyword>
<dbReference type="InterPro" id="IPR007110">
    <property type="entry name" value="Ig-like_dom"/>
</dbReference>
<evidence type="ECO:0000256" key="4">
    <source>
        <dbReference type="ARBA" id="ARBA00022737"/>
    </source>
</evidence>
<accession>A0AAV7NAV0</accession>
<dbReference type="FunFam" id="2.60.40.10:FF:000191">
    <property type="entry name" value="Immunoglobulin superfamily member 3"/>
    <property type="match status" value="1"/>
</dbReference>
<reference evidence="11" key="1">
    <citation type="journal article" date="2022" name="bioRxiv">
        <title>Sequencing and chromosome-scale assembly of the giantPleurodeles waltlgenome.</title>
        <authorList>
            <person name="Brown T."/>
            <person name="Elewa A."/>
            <person name="Iarovenko S."/>
            <person name="Subramanian E."/>
            <person name="Araus A.J."/>
            <person name="Petzold A."/>
            <person name="Susuki M."/>
            <person name="Suzuki K.-i.T."/>
            <person name="Hayashi T."/>
            <person name="Toyoda A."/>
            <person name="Oliveira C."/>
            <person name="Osipova E."/>
            <person name="Leigh N.D."/>
            <person name="Simon A."/>
            <person name="Yun M.H."/>
        </authorList>
    </citation>
    <scope>NUCLEOTIDE SEQUENCE</scope>
    <source>
        <strain evidence="11">20211129_DDA</strain>
        <tissue evidence="11">Liver</tissue>
    </source>
</reference>
<sequence length="895" mass="99557">MEMRYFLRKSWYGDALLLTKGLVWRCVTSYERAGICIGRVVKVPAGPLLRVEGTEVVIPCEVSDYEGPLEQNFDWQVTRSAGLEGVVSTWDSSFTDVPYRDRVRSGAIELRRTNNSAVELRIKDILSSDQGEYKCSTPSTDATVRGNYEASVHVRVIPDALRVSRSKSRSLVSPNITEGGDFQLQCLASSASAEHTHLAVAWEIQRTGGGPWQEVLSLSHQGALQPGPEYEARSRTGGVRLDKTPGDAYRLMVTNALPEDGGEYRCVVQEWVQGADGSWQRIQQKELDLATVEVSPIALSVSVNESDLSLRRGDPLELTCVVVASVEGMAQTEVAWYVSPTPDDSLENSEVIASMDHRSVVTESSRAHLSHVESGSYRLRVDATEDADGGFYFCRVSIWLPQSNGSWYKATEETSPPAMVALSVAVPKYEVSLEAPTIPLHPEDPTELVCKVSSAELSSSMRFSVAWYYAHAQRSDAVAASELVATMDQDVVLRVEDKYRERARNGDIGFFKPDVSSFTLRIRWTMDSDRGNYYCIVAAWSREGATSWTKSKEETSKHVNIFWPSEDYRLTVQALQEKPHSTPGNTFQMSCKVSPHNIKAPRFSVVVTAENPPASSIRIVSLSHDSLVRLEDWKDPARQDAVVLERVQEDLFRFRIHQTQLSDAGLYRCVVTAWTLGGGGTWRAAINATSEPVKVEFQTSGPVFNVSVHSDSPSVYQGERVELHCVITIQGPALDPDDMSFDVSWFAVRSTALDKAPVFLASLDRRAVVMQAPRNGSSDVGVDRVSAMEFRLRVYGCEEQDFGSHYCTVTPWVLSTADNWQRQPDIRSKPILVTVKPDMLSAFRYPLLIGIAFAAAVGLLSCLIGYCSTRFCCKKLPVQEARRDQRRRLMSMEMD</sequence>
<evidence type="ECO:0000313" key="11">
    <source>
        <dbReference type="EMBL" id="KAJ1112299.1"/>
    </source>
</evidence>
<dbReference type="Proteomes" id="UP001066276">
    <property type="component" value="Chromosome 8"/>
</dbReference>
<dbReference type="SUPFAM" id="SSF48726">
    <property type="entry name" value="Immunoglobulin"/>
    <property type="match status" value="5"/>
</dbReference>
<keyword evidence="7" id="KW-1015">Disulfide bond</keyword>
<evidence type="ECO:0000256" key="8">
    <source>
        <dbReference type="ARBA" id="ARBA00023319"/>
    </source>
</evidence>
<feature type="domain" description="Ig-like" evidence="10">
    <location>
        <begin position="38"/>
        <end position="145"/>
    </location>
</feature>
<keyword evidence="3" id="KW-0732">Signal</keyword>
<feature type="domain" description="Ig-like" evidence="10">
    <location>
        <begin position="158"/>
        <end position="288"/>
    </location>
</feature>
<evidence type="ECO:0000256" key="9">
    <source>
        <dbReference type="SAM" id="Phobius"/>
    </source>
</evidence>
<evidence type="ECO:0000313" key="12">
    <source>
        <dbReference type="Proteomes" id="UP001066276"/>
    </source>
</evidence>
<evidence type="ECO:0000256" key="2">
    <source>
        <dbReference type="ARBA" id="ARBA00022692"/>
    </source>
</evidence>
<evidence type="ECO:0000256" key="5">
    <source>
        <dbReference type="ARBA" id="ARBA00022989"/>
    </source>
</evidence>
<feature type="domain" description="Ig-like" evidence="10">
    <location>
        <begin position="296"/>
        <end position="415"/>
    </location>
</feature>
<dbReference type="Gene3D" id="2.60.40.10">
    <property type="entry name" value="Immunoglobulins"/>
    <property type="match status" value="6"/>
</dbReference>
<keyword evidence="2 9" id="KW-0812">Transmembrane</keyword>
<feature type="domain" description="Ig-like" evidence="10">
    <location>
        <begin position="702"/>
        <end position="810"/>
    </location>
</feature>
<evidence type="ECO:0000256" key="6">
    <source>
        <dbReference type="ARBA" id="ARBA00023136"/>
    </source>
</evidence>
<evidence type="ECO:0000256" key="1">
    <source>
        <dbReference type="ARBA" id="ARBA00004167"/>
    </source>
</evidence>
<dbReference type="GO" id="GO:0016020">
    <property type="term" value="C:membrane"/>
    <property type="evidence" value="ECO:0007669"/>
    <property type="project" value="UniProtKB-SubCell"/>
</dbReference>
<keyword evidence="12" id="KW-1185">Reference proteome</keyword>
<keyword evidence="5 9" id="KW-1133">Transmembrane helix</keyword>
<keyword evidence="6 9" id="KW-0472">Membrane</keyword>
<comment type="subcellular location">
    <subcellularLocation>
        <location evidence="1">Membrane</location>
        <topology evidence="1">Single-pass membrane protein</topology>
    </subcellularLocation>
</comment>
<dbReference type="Pfam" id="PF07686">
    <property type="entry name" value="V-set"/>
    <property type="match status" value="1"/>
</dbReference>
<dbReference type="InterPro" id="IPR051102">
    <property type="entry name" value="IgSF_V-set/TM_domain"/>
</dbReference>
<dbReference type="SMART" id="SM00409">
    <property type="entry name" value="IG"/>
    <property type="match status" value="6"/>
</dbReference>
<organism evidence="11 12">
    <name type="scientific">Pleurodeles waltl</name>
    <name type="common">Iberian ribbed newt</name>
    <dbReference type="NCBI Taxonomy" id="8319"/>
    <lineage>
        <taxon>Eukaryota</taxon>
        <taxon>Metazoa</taxon>
        <taxon>Chordata</taxon>
        <taxon>Craniata</taxon>
        <taxon>Vertebrata</taxon>
        <taxon>Euteleostomi</taxon>
        <taxon>Amphibia</taxon>
        <taxon>Batrachia</taxon>
        <taxon>Caudata</taxon>
        <taxon>Salamandroidea</taxon>
        <taxon>Salamandridae</taxon>
        <taxon>Pleurodelinae</taxon>
        <taxon>Pleurodeles</taxon>
    </lineage>
</organism>
<protein>
    <recommendedName>
        <fullName evidence="10">Ig-like domain-containing protein</fullName>
    </recommendedName>
</protein>
<dbReference type="InterPro" id="IPR013783">
    <property type="entry name" value="Ig-like_fold"/>
</dbReference>
<comment type="caution">
    <text evidence="11">The sequence shown here is derived from an EMBL/GenBank/DDBJ whole genome shotgun (WGS) entry which is preliminary data.</text>
</comment>
<evidence type="ECO:0000256" key="7">
    <source>
        <dbReference type="ARBA" id="ARBA00023157"/>
    </source>
</evidence>
<dbReference type="SMART" id="SM00406">
    <property type="entry name" value="IGv"/>
    <property type="match status" value="1"/>
</dbReference>
<dbReference type="PANTHER" id="PTHR12207">
    <property type="entry name" value="V-SET AND TRANSMEMBRANE DOMAIN-CONTAINING PROTEIN"/>
    <property type="match status" value="1"/>
</dbReference>
<evidence type="ECO:0000259" key="10">
    <source>
        <dbReference type="PROSITE" id="PS50835"/>
    </source>
</evidence>